<comment type="caution">
    <text evidence="1">The sequence shown here is derived from an EMBL/GenBank/DDBJ whole genome shotgun (WGS) entry which is preliminary data.</text>
</comment>
<evidence type="ECO:0000313" key="1">
    <source>
        <dbReference type="EMBL" id="KAK4543459.1"/>
    </source>
</evidence>
<gene>
    <name evidence="1" type="ORF">LTR36_005602</name>
</gene>
<dbReference type="EMBL" id="JAVFHQ010000032">
    <property type="protein sequence ID" value="KAK4543459.1"/>
    <property type="molecule type" value="Genomic_DNA"/>
</dbReference>
<name>A0AAV9JEB1_9PEZI</name>
<protein>
    <submittedName>
        <fullName evidence="1">Uncharacterized protein</fullName>
    </submittedName>
</protein>
<dbReference type="AlphaFoldDB" id="A0AAV9JEB1"/>
<evidence type="ECO:0000313" key="2">
    <source>
        <dbReference type="Proteomes" id="UP001324427"/>
    </source>
</evidence>
<dbReference type="Proteomes" id="UP001324427">
    <property type="component" value="Unassembled WGS sequence"/>
</dbReference>
<sequence length="334" mass="35182">MGSPAGVSASATSLTPGVLALITPSPGASPVSVTKQSQIVTTYVPQFTLCALPPIEFFSVSPVPSARPTTAPYQNYSISIPPGNGTCTTIYSQTETMVCDTTLTDLVTTYPVTNCAQEITFSSQYGYQLVTPTAVSNISSNATYPSPNGTFPNATGIIGTAIITPAPTIETLTTFYLAPWQQLTAATAPSDVIKKICQTFDNDTEECITEYQVWHTSLVTKTATSTLSLNISTTIFGPSQIIVMETYVANVTELVTTFSMSTTLETEYQTEYTTTHHSPASVSTAPTVYETMTVQQASSTSDSTSTTTIRRTSTIFVGTTTVTAPTATGSAASA</sequence>
<proteinExistence type="predicted"/>
<reference evidence="1 2" key="1">
    <citation type="submission" date="2021-11" db="EMBL/GenBank/DDBJ databases">
        <title>Black yeast isolated from Biological Soil Crust.</title>
        <authorList>
            <person name="Kurbessoian T."/>
        </authorList>
    </citation>
    <scope>NUCLEOTIDE SEQUENCE [LARGE SCALE GENOMIC DNA]</scope>
    <source>
        <strain evidence="1 2">CCFEE 5522</strain>
    </source>
</reference>
<organism evidence="1 2">
    <name type="scientific">Oleoguttula mirabilis</name>
    <dbReference type="NCBI Taxonomy" id="1507867"/>
    <lineage>
        <taxon>Eukaryota</taxon>
        <taxon>Fungi</taxon>
        <taxon>Dikarya</taxon>
        <taxon>Ascomycota</taxon>
        <taxon>Pezizomycotina</taxon>
        <taxon>Dothideomycetes</taxon>
        <taxon>Dothideomycetidae</taxon>
        <taxon>Mycosphaerellales</taxon>
        <taxon>Teratosphaeriaceae</taxon>
        <taxon>Oleoguttula</taxon>
    </lineage>
</organism>
<accession>A0AAV9JEB1</accession>
<keyword evidence="2" id="KW-1185">Reference proteome</keyword>